<protein>
    <recommendedName>
        <fullName evidence="1">Replication-associated protein ORF2/G2P domain-containing protein</fullName>
    </recommendedName>
</protein>
<gene>
    <name evidence="2" type="ORF">IB211_02331c</name>
</gene>
<dbReference type="Proteomes" id="UP000064844">
    <property type="component" value="Chromosome"/>
</dbReference>
<feature type="domain" description="Replication-associated protein ORF2/G2P" evidence="1">
    <location>
        <begin position="94"/>
        <end position="196"/>
    </location>
</feature>
<keyword evidence="3" id="KW-1185">Reference proteome</keyword>
<dbReference type="AlphaFoldDB" id="A0A0S2W622"/>
<name>A0A0S2W622_9FIRM</name>
<evidence type="ECO:0000313" key="2">
    <source>
        <dbReference type="EMBL" id="ALP94722.1"/>
    </source>
</evidence>
<reference evidence="3" key="2">
    <citation type="submission" date="2015-04" db="EMBL/GenBank/DDBJ databases">
        <title>A butyrogenic pathway from the amino acid lysine in a human gut commensal.</title>
        <authorList>
            <person name="de Vos W.M."/>
            <person name="Bui N.T.P."/>
            <person name="Plugge C.M."/>
            <person name="Ritari J."/>
        </authorList>
    </citation>
    <scope>NUCLEOTIDE SEQUENCE [LARGE SCALE GENOMIC DNA]</scope>
    <source>
        <strain evidence="3">AF211</strain>
    </source>
</reference>
<dbReference type="KEGG" id="ibu:IB211_02331c"/>
<evidence type="ECO:0000259" key="1">
    <source>
        <dbReference type="Pfam" id="PF23343"/>
    </source>
</evidence>
<reference evidence="2 3" key="1">
    <citation type="journal article" date="2015" name="Nat. Commun.">
        <title>Production of butyrate from lysine and the Amadori product fructoselysine by a human gut commensal.</title>
        <authorList>
            <person name="Bui T.P."/>
            <person name="Ritari J."/>
            <person name="Boeren S."/>
            <person name="de Waard P."/>
            <person name="Plugge C.M."/>
            <person name="de Vos W.M."/>
        </authorList>
    </citation>
    <scope>NUCLEOTIDE SEQUENCE [LARGE SCALE GENOMIC DNA]</scope>
    <source>
        <strain evidence="2 3">AF211</strain>
    </source>
</reference>
<dbReference type="STRING" id="1297617.IB211_02331c"/>
<dbReference type="EMBL" id="CP011307">
    <property type="protein sequence ID" value="ALP94722.1"/>
    <property type="molecule type" value="Genomic_DNA"/>
</dbReference>
<evidence type="ECO:0000313" key="3">
    <source>
        <dbReference type="Proteomes" id="UP000064844"/>
    </source>
</evidence>
<accession>A0A0S2W622</accession>
<sequence length="320" mass="36394">MNIDRIPDVRPDTAETPVTVKRCGNVIEVRYMRSTPCAVIEKVNADLYVDKRTGEVKEFCHSANRADSKASVAQSLRKLRDLINANLTAPETALWVTLTYRENMRDERRVYEDFRRFWQRFRYYLKKHEYQPAEYITAAEPQGRGAWHLHCLFLFPEKAPFIPNADMARIWGHGFTKTKSLQGIDNPGLYLTAYLGDMELSEALRVGNAKGQIAEAEITDAQGKRRKKAIIKGARLHLYPPGFNLYRASRGVKRPEIWQTTEVEAQALVHGAPLTYEKTISITDEAGAVKNIINYRQYNSASKEGGQLDTAQEAIPSKDT</sequence>
<dbReference type="InterPro" id="IPR056906">
    <property type="entry name" value="ORF2/G2P_dom"/>
</dbReference>
<organism evidence="2 3">
    <name type="scientific">Intestinimonas butyriciproducens</name>
    <dbReference type="NCBI Taxonomy" id="1297617"/>
    <lineage>
        <taxon>Bacteria</taxon>
        <taxon>Bacillati</taxon>
        <taxon>Bacillota</taxon>
        <taxon>Clostridia</taxon>
        <taxon>Eubacteriales</taxon>
        <taxon>Intestinimonas</taxon>
    </lineage>
</organism>
<dbReference type="Pfam" id="PF23343">
    <property type="entry name" value="REP_ORF2-G2P"/>
    <property type="match status" value="1"/>
</dbReference>
<proteinExistence type="predicted"/>